<protein>
    <submittedName>
        <fullName evidence="1">Uncharacterized protein</fullName>
    </submittedName>
</protein>
<proteinExistence type="predicted"/>
<sequence length="283" mass="32368">MRAMETFPKEEGMMDESLQTFLNSIIEGHDDFDAPTLQNSINFGRTYFELGNKLPQTVINKILRCAFRFPTLVPQLVLYSRYYKSNNWIFNALIKSLSSDFSLVQDSLAKSEPIWSFLIPKFEEDFKSKISNLDKDFYDYPTAFLFESVIFGWDYIKAAHVSFEDLVVEFVNFCNLNPNSNACRSMLNLICSIMPKLVIGKASNVADWISVPNLRLILQQGLYQKGELPGNQVSLAVKMIPIDIDLAKEIIEQCDKDSKEAFNALLTHYNPDQGTFGPNYDEN</sequence>
<evidence type="ECO:0000313" key="1">
    <source>
        <dbReference type="EMBL" id="EAY14395.1"/>
    </source>
</evidence>
<accession>A2DYY4</accession>
<organism evidence="1 2">
    <name type="scientific">Trichomonas vaginalis (strain ATCC PRA-98 / G3)</name>
    <dbReference type="NCBI Taxonomy" id="412133"/>
    <lineage>
        <taxon>Eukaryota</taxon>
        <taxon>Metamonada</taxon>
        <taxon>Parabasalia</taxon>
        <taxon>Trichomonadida</taxon>
        <taxon>Trichomonadidae</taxon>
        <taxon>Trichomonas</taxon>
    </lineage>
</organism>
<dbReference type="VEuPathDB" id="TrichDB:TVAG_255870"/>
<evidence type="ECO:0000313" key="2">
    <source>
        <dbReference type="Proteomes" id="UP000001542"/>
    </source>
</evidence>
<dbReference type="AlphaFoldDB" id="A2DYY4"/>
<dbReference type="InParanoid" id="A2DYY4"/>
<dbReference type="KEGG" id="tva:4772383"/>
<dbReference type="OrthoDB" id="10581898at2759"/>
<dbReference type="EMBL" id="DS113271">
    <property type="protein sequence ID" value="EAY14395.1"/>
    <property type="molecule type" value="Genomic_DNA"/>
</dbReference>
<keyword evidence="2" id="KW-1185">Reference proteome</keyword>
<gene>
    <name evidence="1" type="ORF">TVAG_255870</name>
</gene>
<name>A2DYY4_TRIV3</name>
<dbReference type="Proteomes" id="UP000001542">
    <property type="component" value="Unassembled WGS sequence"/>
</dbReference>
<reference evidence="1" key="2">
    <citation type="journal article" date="2007" name="Science">
        <title>Draft genome sequence of the sexually transmitted pathogen Trichomonas vaginalis.</title>
        <authorList>
            <person name="Carlton J.M."/>
            <person name="Hirt R.P."/>
            <person name="Silva J.C."/>
            <person name="Delcher A.L."/>
            <person name="Schatz M."/>
            <person name="Zhao Q."/>
            <person name="Wortman J.R."/>
            <person name="Bidwell S.L."/>
            <person name="Alsmark U.C.M."/>
            <person name="Besteiro S."/>
            <person name="Sicheritz-Ponten T."/>
            <person name="Noel C.J."/>
            <person name="Dacks J.B."/>
            <person name="Foster P.G."/>
            <person name="Simillion C."/>
            <person name="Van de Peer Y."/>
            <person name="Miranda-Saavedra D."/>
            <person name="Barton G.J."/>
            <person name="Westrop G.D."/>
            <person name="Mueller S."/>
            <person name="Dessi D."/>
            <person name="Fiori P.L."/>
            <person name="Ren Q."/>
            <person name="Paulsen I."/>
            <person name="Zhang H."/>
            <person name="Bastida-Corcuera F.D."/>
            <person name="Simoes-Barbosa A."/>
            <person name="Brown M.T."/>
            <person name="Hayes R.D."/>
            <person name="Mukherjee M."/>
            <person name="Okumura C.Y."/>
            <person name="Schneider R."/>
            <person name="Smith A.J."/>
            <person name="Vanacova S."/>
            <person name="Villalvazo M."/>
            <person name="Haas B.J."/>
            <person name="Pertea M."/>
            <person name="Feldblyum T.V."/>
            <person name="Utterback T.R."/>
            <person name="Shu C.L."/>
            <person name="Osoegawa K."/>
            <person name="de Jong P.J."/>
            <person name="Hrdy I."/>
            <person name="Horvathova L."/>
            <person name="Zubacova Z."/>
            <person name="Dolezal P."/>
            <person name="Malik S.B."/>
            <person name="Logsdon J.M. Jr."/>
            <person name="Henze K."/>
            <person name="Gupta A."/>
            <person name="Wang C.C."/>
            <person name="Dunne R.L."/>
            <person name="Upcroft J.A."/>
            <person name="Upcroft P."/>
            <person name="White O."/>
            <person name="Salzberg S.L."/>
            <person name="Tang P."/>
            <person name="Chiu C.-H."/>
            <person name="Lee Y.-S."/>
            <person name="Embley T.M."/>
            <person name="Coombs G.H."/>
            <person name="Mottram J.C."/>
            <person name="Tachezy J."/>
            <person name="Fraser-Liggett C.M."/>
            <person name="Johnson P.J."/>
        </authorList>
    </citation>
    <scope>NUCLEOTIDE SEQUENCE [LARGE SCALE GENOMIC DNA]</scope>
    <source>
        <strain evidence="1">G3</strain>
    </source>
</reference>
<dbReference type="VEuPathDB" id="TrichDB:TVAGG3_0869220"/>
<reference evidence="1" key="1">
    <citation type="submission" date="2006-10" db="EMBL/GenBank/DDBJ databases">
        <authorList>
            <person name="Amadeo P."/>
            <person name="Zhao Q."/>
            <person name="Wortman J."/>
            <person name="Fraser-Liggett C."/>
            <person name="Carlton J."/>
        </authorList>
    </citation>
    <scope>NUCLEOTIDE SEQUENCE</scope>
    <source>
        <strain evidence="1">G3</strain>
    </source>
</reference>
<dbReference type="RefSeq" id="XP_001326618.1">
    <property type="nucleotide sequence ID" value="XM_001326583.1"/>
</dbReference>